<evidence type="ECO:0000256" key="1">
    <source>
        <dbReference type="SAM" id="SignalP"/>
    </source>
</evidence>
<accession>A0AAV9VM09</accession>
<keyword evidence="1" id="KW-0732">Signal</keyword>
<gene>
    <name evidence="2" type="ORF">TWF730_000588</name>
</gene>
<organism evidence="2 3">
    <name type="scientific">Orbilia blumenaviensis</name>
    <dbReference type="NCBI Taxonomy" id="1796055"/>
    <lineage>
        <taxon>Eukaryota</taxon>
        <taxon>Fungi</taxon>
        <taxon>Dikarya</taxon>
        <taxon>Ascomycota</taxon>
        <taxon>Pezizomycotina</taxon>
        <taxon>Orbiliomycetes</taxon>
        <taxon>Orbiliales</taxon>
        <taxon>Orbiliaceae</taxon>
        <taxon>Orbilia</taxon>
    </lineage>
</organism>
<sequence length="131" mass="13511">MKFSVLSTATVLLASGLLELATADCIRYWEGTAPFCNSNCPATKNGRTCKGTGTFSSSGNGGSCWSGKKQICECCGGAPAPPADPACLNPRSTKTKCVGVVLICSNIAVDRTGKEITCSTYACGACFFGSW</sequence>
<evidence type="ECO:0000313" key="3">
    <source>
        <dbReference type="Proteomes" id="UP001373714"/>
    </source>
</evidence>
<keyword evidence="3" id="KW-1185">Reference proteome</keyword>
<evidence type="ECO:0000313" key="2">
    <source>
        <dbReference type="EMBL" id="KAK6363139.1"/>
    </source>
</evidence>
<reference evidence="2 3" key="1">
    <citation type="submission" date="2019-10" db="EMBL/GenBank/DDBJ databases">
        <authorList>
            <person name="Palmer J.M."/>
        </authorList>
    </citation>
    <scope>NUCLEOTIDE SEQUENCE [LARGE SCALE GENOMIC DNA]</scope>
    <source>
        <strain evidence="2 3">TWF730</strain>
    </source>
</reference>
<dbReference type="AlphaFoldDB" id="A0AAV9VM09"/>
<name>A0AAV9VM09_9PEZI</name>
<protein>
    <submittedName>
        <fullName evidence="2">Uncharacterized protein</fullName>
    </submittedName>
</protein>
<comment type="caution">
    <text evidence="2">The sequence shown here is derived from an EMBL/GenBank/DDBJ whole genome shotgun (WGS) entry which is preliminary data.</text>
</comment>
<dbReference type="EMBL" id="JAVHNS010000001">
    <property type="protein sequence ID" value="KAK6363139.1"/>
    <property type="molecule type" value="Genomic_DNA"/>
</dbReference>
<dbReference type="Proteomes" id="UP001373714">
    <property type="component" value="Unassembled WGS sequence"/>
</dbReference>
<feature type="chain" id="PRO_5043317452" evidence="1">
    <location>
        <begin position="24"/>
        <end position="131"/>
    </location>
</feature>
<feature type="signal peptide" evidence="1">
    <location>
        <begin position="1"/>
        <end position="23"/>
    </location>
</feature>
<proteinExistence type="predicted"/>